<dbReference type="EMBL" id="JAWDJR010000003">
    <property type="protein sequence ID" value="KAK9978684.1"/>
    <property type="molecule type" value="Genomic_DNA"/>
</dbReference>
<dbReference type="InterPro" id="IPR006703">
    <property type="entry name" value="G_AIG1"/>
</dbReference>
<accession>A0AAW2AY68</accession>
<dbReference type="FunFam" id="3.40.50.300:FF:001809">
    <property type="entry name" value="Si:ch1073-365p7.2"/>
    <property type="match status" value="1"/>
</dbReference>
<keyword evidence="6" id="KW-1185">Reference proteome</keyword>
<evidence type="ECO:0000256" key="2">
    <source>
        <dbReference type="ARBA" id="ARBA00022741"/>
    </source>
</evidence>
<keyword evidence="2" id="KW-0547">Nucleotide-binding</keyword>
<comment type="caution">
    <text evidence="5">The sequence shown here is derived from an EMBL/GenBank/DDBJ whole genome shotgun (WGS) entry which is preliminary data.</text>
</comment>
<dbReference type="PROSITE" id="PS51720">
    <property type="entry name" value="G_AIG1"/>
    <property type="match status" value="1"/>
</dbReference>
<protein>
    <recommendedName>
        <fullName evidence="4">AIG1-type G domain-containing protein</fullName>
    </recommendedName>
</protein>
<dbReference type="PANTHER" id="PTHR10903:SF170">
    <property type="entry name" value="GTPASE IMAP FAMILY MEMBER 7"/>
    <property type="match status" value="1"/>
</dbReference>
<dbReference type="Proteomes" id="UP001479290">
    <property type="component" value="Unassembled WGS sequence"/>
</dbReference>
<comment type="similarity">
    <text evidence="1">Belongs to the TRAFAC class TrmE-Era-EngA-EngB-Septin-like GTPase superfamily. AIG1/Toc34/Toc159-like paraseptin GTPase family. IAN subfamily.</text>
</comment>
<dbReference type="AlphaFoldDB" id="A0AAW2AY68"/>
<evidence type="ECO:0000313" key="5">
    <source>
        <dbReference type="EMBL" id="KAK9978684.1"/>
    </source>
</evidence>
<organism evidence="5 6">
    <name type="scientific">Culter alburnus</name>
    <name type="common">Topmouth culter</name>
    <dbReference type="NCBI Taxonomy" id="194366"/>
    <lineage>
        <taxon>Eukaryota</taxon>
        <taxon>Metazoa</taxon>
        <taxon>Chordata</taxon>
        <taxon>Craniata</taxon>
        <taxon>Vertebrata</taxon>
        <taxon>Euteleostomi</taxon>
        <taxon>Actinopterygii</taxon>
        <taxon>Neopterygii</taxon>
        <taxon>Teleostei</taxon>
        <taxon>Ostariophysi</taxon>
        <taxon>Cypriniformes</taxon>
        <taxon>Xenocyprididae</taxon>
        <taxon>Xenocypridinae</taxon>
        <taxon>Culter</taxon>
    </lineage>
</organism>
<dbReference type="SUPFAM" id="SSF52540">
    <property type="entry name" value="P-loop containing nucleoside triphosphate hydrolases"/>
    <property type="match status" value="1"/>
</dbReference>
<proteinExistence type="inferred from homology"/>
<dbReference type="Gene3D" id="3.40.50.300">
    <property type="entry name" value="P-loop containing nucleotide triphosphate hydrolases"/>
    <property type="match status" value="1"/>
</dbReference>
<evidence type="ECO:0000256" key="3">
    <source>
        <dbReference type="ARBA" id="ARBA00023134"/>
    </source>
</evidence>
<name>A0AAW2AY68_CULAL</name>
<evidence type="ECO:0000259" key="4">
    <source>
        <dbReference type="PROSITE" id="PS51720"/>
    </source>
</evidence>
<dbReference type="PANTHER" id="PTHR10903">
    <property type="entry name" value="GTPASE, IMAP FAMILY MEMBER-RELATED"/>
    <property type="match status" value="1"/>
</dbReference>
<dbReference type="Pfam" id="PF04548">
    <property type="entry name" value="AIG1"/>
    <property type="match status" value="1"/>
</dbReference>
<evidence type="ECO:0000313" key="6">
    <source>
        <dbReference type="Proteomes" id="UP001479290"/>
    </source>
</evidence>
<keyword evidence="3" id="KW-0342">GTP-binding</keyword>
<dbReference type="InterPro" id="IPR045058">
    <property type="entry name" value="GIMA/IAN/Toc"/>
</dbReference>
<dbReference type="InterPro" id="IPR027417">
    <property type="entry name" value="P-loop_NTPase"/>
</dbReference>
<evidence type="ECO:0000256" key="1">
    <source>
        <dbReference type="ARBA" id="ARBA00008535"/>
    </source>
</evidence>
<sequence length="225" mass="25182">MAEMIGGLNLVLLGKIGAGKSASGNTILGRKAFESKESFTSVTQDLAVESGTVCGRQVTVYDTPGLFNTKLSEEKVLQIYANVLQRCESGPCVFLLVIKADRFTEKERKTVEKIEELLGENRLKKTWILFTGRDELEEENMSIDEFVNETEPLKKLVQKYDNRYHVFNNKKKGPNGQVPELLSKIDAIGEKRSKTEEDSSEGRKTKMHSCLQINCAGAAEVEDVW</sequence>
<gene>
    <name evidence="5" type="ORF">ABG768_020427</name>
</gene>
<feature type="domain" description="AIG1-type G" evidence="4">
    <location>
        <begin position="5"/>
        <end position="206"/>
    </location>
</feature>
<dbReference type="GO" id="GO:0005525">
    <property type="term" value="F:GTP binding"/>
    <property type="evidence" value="ECO:0007669"/>
    <property type="project" value="UniProtKB-KW"/>
</dbReference>
<reference evidence="5 6" key="1">
    <citation type="submission" date="2024-05" db="EMBL/GenBank/DDBJ databases">
        <title>A high-quality chromosomal-level genome assembly of Topmouth culter (Culter alburnus).</title>
        <authorList>
            <person name="Zhao H."/>
        </authorList>
    </citation>
    <scope>NUCLEOTIDE SEQUENCE [LARGE SCALE GENOMIC DNA]</scope>
    <source>
        <strain evidence="5">CATC2023</strain>
        <tissue evidence="5">Muscle</tissue>
    </source>
</reference>